<sequence length="114" mass="12756">MATLKQQNGHLTQVEVNEMLRLMSHVTAKVPPNDAVPGWVILLVKLLGGTKNRKFFFFFLKGLSGTLHGVLLHVLRHVGIFDHCLSVRHGCPGKPKHSGEFIIFTGTLARTQYR</sequence>
<dbReference type="AlphaFoldDB" id="A0A3B4FJH4"/>
<dbReference type="Ensembl" id="ENSPNYT00000010998.1">
    <property type="protein sequence ID" value="ENSPNYP00000010735.1"/>
    <property type="gene ID" value="ENSPNYG00000008148.1"/>
</dbReference>
<name>A0A3B4FJH4_9CICH</name>
<accession>A0A3B4FJH4</accession>
<evidence type="ECO:0000313" key="2">
    <source>
        <dbReference type="Ensembl" id="ENSPNYP00000010735.1"/>
    </source>
</evidence>
<keyword evidence="1" id="KW-1133">Transmembrane helix</keyword>
<reference evidence="2" key="1">
    <citation type="submission" date="2023-09" db="UniProtKB">
        <authorList>
            <consortium name="Ensembl"/>
        </authorList>
    </citation>
    <scope>IDENTIFICATION</scope>
</reference>
<keyword evidence="1" id="KW-0812">Transmembrane</keyword>
<evidence type="ECO:0000256" key="1">
    <source>
        <dbReference type="SAM" id="Phobius"/>
    </source>
</evidence>
<proteinExistence type="predicted"/>
<dbReference type="STRING" id="303518.ENSPNYP00000010735"/>
<keyword evidence="1" id="KW-0472">Membrane</keyword>
<dbReference type="GeneTree" id="ENSGT00390000001618"/>
<protein>
    <submittedName>
        <fullName evidence="2">Uncharacterized protein</fullName>
    </submittedName>
</protein>
<feature type="transmembrane region" description="Helical" evidence="1">
    <location>
        <begin position="55"/>
        <end position="75"/>
    </location>
</feature>
<dbReference type="PANTHER" id="PTHR48424:SF3">
    <property type="entry name" value="DYNEIN LIGHT CHAIN-RELATED"/>
    <property type="match status" value="1"/>
</dbReference>
<dbReference type="PANTHER" id="PTHR48424">
    <property type="entry name" value="DYNEIN LIGHT CHAIN-RELATED"/>
    <property type="match status" value="1"/>
</dbReference>
<organism evidence="2">
    <name type="scientific">Pundamilia nyererei</name>
    <dbReference type="NCBI Taxonomy" id="303518"/>
    <lineage>
        <taxon>Eukaryota</taxon>
        <taxon>Metazoa</taxon>
        <taxon>Chordata</taxon>
        <taxon>Craniata</taxon>
        <taxon>Vertebrata</taxon>
        <taxon>Euteleostomi</taxon>
        <taxon>Actinopterygii</taxon>
        <taxon>Neopterygii</taxon>
        <taxon>Teleostei</taxon>
        <taxon>Neoteleostei</taxon>
        <taxon>Acanthomorphata</taxon>
        <taxon>Ovalentaria</taxon>
        <taxon>Cichlomorphae</taxon>
        <taxon>Cichliformes</taxon>
        <taxon>Cichlidae</taxon>
        <taxon>African cichlids</taxon>
        <taxon>Pseudocrenilabrinae</taxon>
        <taxon>Haplochromini</taxon>
        <taxon>Pundamilia</taxon>
    </lineage>
</organism>